<reference evidence="1" key="1">
    <citation type="submission" date="2014-12" db="EMBL/GenBank/DDBJ databases">
        <title>Insight into the proteome of Arion vulgaris.</title>
        <authorList>
            <person name="Aradska J."/>
            <person name="Bulat T."/>
            <person name="Smidak R."/>
            <person name="Sarate P."/>
            <person name="Gangsoo J."/>
            <person name="Sialana F."/>
            <person name="Bilban M."/>
            <person name="Lubec G."/>
        </authorList>
    </citation>
    <scope>NUCLEOTIDE SEQUENCE</scope>
    <source>
        <tissue evidence="1">Skin</tissue>
    </source>
</reference>
<dbReference type="AlphaFoldDB" id="A0A0B7APC7"/>
<sequence>MRNASLFSYFITMKLLFIKWCQKFSPLNPSHQVVRAAGYISTELHEDTTNEMIDSISILLTNCVPQRAMLLRYSGYKEKCYSNTVDTKQKVVH</sequence>
<organism evidence="1">
    <name type="scientific">Arion vulgaris</name>
    <dbReference type="NCBI Taxonomy" id="1028688"/>
    <lineage>
        <taxon>Eukaryota</taxon>
        <taxon>Metazoa</taxon>
        <taxon>Spiralia</taxon>
        <taxon>Lophotrochozoa</taxon>
        <taxon>Mollusca</taxon>
        <taxon>Gastropoda</taxon>
        <taxon>Heterobranchia</taxon>
        <taxon>Euthyneura</taxon>
        <taxon>Panpulmonata</taxon>
        <taxon>Eupulmonata</taxon>
        <taxon>Stylommatophora</taxon>
        <taxon>Helicina</taxon>
        <taxon>Arionoidea</taxon>
        <taxon>Arionidae</taxon>
        <taxon>Arion</taxon>
    </lineage>
</organism>
<feature type="non-terminal residue" evidence="1">
    <location>
        <position position="93"/>
    </location>
</feature>
<protein>
    <submittedName>
        <fullName evidence="1">Uncharacterized protein</fullName>
    </submittedName>
</protein>
<proteinExistence type="predicted"/>
<evidence type="ECO:0000313" key="1">
    <source>
        <dbReference type="EMBL" id="CEK81851.1"/>
    </source>
</evidence>
<name>A0A0B7APC7_9EUPU</name>
<accession>A0A0B7APC7</accession>
<gene>
    <name evidence="1" type="primary">ORF128285</name>
</gene>
<dbReference type="EMBL" id="HACG01034986">
    <property type="protein sequence ID" value="CEK81851.1"/>
    <property type="molecule type" value="Transcribed_RNA"/>
</dbReference>